<evidence type="ECO:0000256" key="1">
    <source>
        <dbReference type="ARBA" id="ARBA00004167"/>
    </source>
</evidence>
<evidence type="ECO:0000256" key="3">
    <source>
        <dbReference type="ARBA" id="ARBA00022989"/>
    </source>
</evidence>
<keyword evidence="2 6" id="KW-0812">Transmembrane</keyword>
<proteinExistence type="predicted"/>
<dbReference type="AlphaFoldDB" id="A0A101M8I3"/>
<comment type="caution">
    <text evidence="7">The sequence shown here is derived from an EMBL/GenBank/DDBJ whole genome shotgun (WGS) entry which is preliminary data.</text>
</comment>
<evidence type="ECO:0000256" key="2">
    <source>
        <dbReference type="ARBA" id="ARBA00022692"/>
    </source>
</evidence>
<dbReference type="OrthoDB" id="4205486at2759"/>
<dbReference type="InterPro" id="IPR029208">
    <property type="entry name" value="COX14"/>
</dbReference>
<feature type="compositionally biased region" description="Polar residues" evidence="5">
    <location>
        <begin position="117"/>
        <end position="126"/>
    </location>
</feature>
<evidence type="ECO:0000256" key="5">
    <source>
        <dbReference type="SAM" id="MobiDB-lite"/>
    </source>
</evidence>
<keyword evidence="4 6" id="KW-0472">Membrane</keyword>
<evidence type="ECO:0008006" key="9">
    <source>
        <dbReference type="Google" id="ProtNLM"/>
    </source>
</evidence>
<reference evidence="7 8" key="1">
    <citation type="submission" date="2015-10" db="EMBL/GenBank/DDBJ databases">
        <title>Genome sequencing of Penicillium freii.</title>
        <authorList>
            <person name="Nguyen H.D."/>
            <person name="Visagie C.M."/>
            <person name="Seifert K.A."/>
        </authorList>
    </citation>
    <scope>NUCLEOTIDE SEQUENCE [LARGE SCALE GENOMIC DNA]</scope>
    <source>
        <strain evidence="7 8">DAOM 242723</strain>
    </source>
</reference>
<dbReference type="STRING" id="48697.A0A101M8I3"/>
<dbReference type="EMBL" id="LLXE01000609">
    <property type="protein sequence ID" value="KUM55877.1"/>
    <property type="molecule type" value="Genomic_DNA"/>
</dbReference>
<comment type="subcellular location">
    <subcellularLocation>
        <location evidence="1">Membrane</location>
        <topology evidence="1">Single-pass membrane protein</topology>
    </subcellularLocation>
</comment>
<dbReference type="GO" id="GO:0016020">
    <property type="term" value="C:membrane"/>
    <property type="evidence" value="ECO:0007669"/>
    <property type="project" value="UniProtKB-SubCell"/>
</dbReference>
<dbReference type="Proteomes" id="UP000055045">
    <property type="component" value="Unassembled WGS sequence"/>
</dbReference>
<name>A0A101M8I3_PENFR</name>
<organism evidence="7 8">
    <name type="scientific">Penicillium freii</name>
    <dbReference type="NCBI Taxonomy" id="48697"/>
    <lineage>
        <taxon>Eukaryota</taxon>
        <taxon>Fungi</taxon>
        <taxon>Dikarya</taxon>
        <taxon>Ascomycota</taxon>
        <taxon>Pezizomycotina</taxon>
        <taxon>Eurotiomycetes</taxon>
        <taxon>Eurotiomycetidae</taxon>
        <taxon>Eurotiales</taxon>
        <taxon>Aspergillaceae</taxon>
        <taxon>Penicillium</taxon>
    </lineage>
</organism>
<evidence type="ECO:0000256" key="6">
    <source>
        <dbReference type="SAM" id="Phobius"/>
    </source>
</evidence>
<keyword evidence="3 6" id="KW-1133">Transmembrane helix</keyword>
<feature type="transmembrane region" description="Helical" evidence="6">
    <location>
        <begin position="179"/>
        <end position="199"/>
    </location>
</feature>
<evidence type="ECO:0000256" key="4">
    <source>
        <dbReference type="ARBA" id="ARBA00023136"/>
    </source>
</evidence>
<gene>
    <name evidence="7" type="ORF">ACN42_g11358</name>
</gene>
<sequence>MRLENRKNRKKIEVKSVEAVWMSWRISRAENLPSTCKSPGLSTVSSSITPPRPSNCLQPISSNINLILNPYIEVYPPKPGTPSMSRSAADATRFTATGPYANSKTGGAYQAPDFGKKNTSTKTSPPQLGPNGQPETPKEKVERLRAQARAARKSQAAGSGADRWIESGRKFANKAHKGMVYSLIAASGICGVLTVYSMVSLTLYNRRQRTLWIEKELATLKDAEIAYANGTATTEQQELLKKEKIGEIMKQKREEEKAQKPWAKAKRFLFEKLNMEDSGANTAPTSASGLTIEGADNTQGSVMEAVQAKQALDAAAVKTGAPLPGQLDVLAENVEQAAKTKTSSWTGWLTGR</sequence>
<accession>A0A101M8I3</accession>
<keyword evidence="8" id="KW-1185">Reference proteome</keyword>
<protein>
    <recommendedName>
        <fullName evidence="9">Cytochrome oxidase c assembly-domain-containing protein</fullName>
    </recommendedName>
</protein>
<feature type="region of interest" description="Disordered" evidence="5">
    <location>
        <begin position="97"/>
        <end position="140"/>
    </location>
</feature>
<evidence type="ECO:0000313" key="7">
    <source>
        <dbReference type="EMBL" id="KUM55877.1"/>
    </source>
</evidence>
<dbReference type="Pfam" id="PF14880">
    <property type="entry name" value="COX14"/>
    <property type="match status" value="1"/>
</dbReference>
<evidence type="ECO:0000313" key="8">
    <source>
        <dbReference type="Proteomes" id="UP000055045"/>
    </source>
</evidence>